<dbReference type="EMBL" id="JARJLG010000098">
    <property type="protein sequence ID" value="KAJ7746502.1"/>
    <property type="molecule type" value="Genomic_DNA"/>
</dbReference>
<evidence type="ECO:0000256" key="2">
    <source>
        <dbReference type="ARBA" id="ARBA00004514"/>
    </source>
</evidence>
<organism evidence="18 19">
    <name type="scientific">Mycena maculata</name>
    <dbReference type="NCBI Taxonomy" id="230809"/>
    <lineage>
        <taxon>Eukaryota</taxon>
        <taxon>Fungi</taxon>
        <taxon>Dikarya</taxon>
        <taxon>Basidiomycota</taxon>
        <taxon>Agaricomycotina</taxon>
        <taxon>Agaricomycetes</taxon>
        <taxon>Agaricomycetidae</taxon>
        <taxon>Agaricales</taxon>
        <taxon>Marasmiineae</taxon>
        <taxon>Mycenaceae</taxon>
        <taxon>Mycena</taxon>
    </lineage>
</organism>
<dbReference type="InterPro" id="IPR054477">
    <property type="entry name" value="LTN1_E3_ligase_6th"/>
</dbReference>
<evidence type="ECO:0000259" key="17">
    <source>
        <dbReference type="PROSITE" id="PS50089"/>
    </source>
</evidence>
<comment type="subcellular location">
    <subcellularLocation>
        <location evidence="2">Cytoplasm</location>
        <location evidence="2">Cytosol</location>
    </subcellularLocation>
</comment>
<dbReference type="InterPro" id="IPR039804">
    <property type="entry name" value="RING-CH-C4HC3_LTN1"/>
</dbReference>
<dbReference type="InterPro" id="IPR013083">
    <property type="entry name" value="Znf_RING/FYVE/PHD"/>
</dbReference>
<dbReference type="Pfam" id="PF22999">
    <property type="entry name" value="LTN1_E3_ligase_6th"/>
    <property type="match status" value="1"/>
</dbReference>
<dbReference type="Gene3D" id="3.30.40.10">
    <property type="entry name" value="Zinc/RING finger domain, C3HC4 (zinc finger)"/>
    <property type="match status" value="1"/>
</dbReference>
<comment type="caution">
    <text evidence="18">The sequence shown here is derived from an EMBL/GenBank/DDBJ whole genome shotgun (WGS) entry which is preliminary data.</text>
</comment>
<protein>
    <recommendedName>
        <fullName evidence="6 16">E3 ubiquitin-protein ligase listerin</fullName>
        <ecNumber evidence="5 16">2.3.2.27</ecNumber>
    </recommendedName>
    <alternativeName>
        <fullName evidence="16">RING-type E3 ubiquitin transferase listerin</fullName>
    </alternativeName>
</protein>
<evidence type="ECO:0000256" key="16">
    <source>
        <dbReference type="RuleBase" id="RU367090"/>
    </source>
</evidence>
<reference evidence="18" key="1">
    <citation type="submission" date="2023-03" db="EMBL/GenBank/DDBJ databases">
        <title>Massive genome expansion in bonnet fungi (Mycena s.s.) driven by repeated elements and novel gene families across ecological guilds.</title>
        <authorList>
            <consortium name="Lawrence Berkeley National Laboratory"/>
            <person name="Harder C.B."/>
            <person name="Miyauchi S."/>
            <person name="Viragh M."/>
            <person name="Kuo A."/>
            <person name="Thoen E."/>
            <person name="Andreopoulos B."/>
            <person name="Lu D."/>
            <person name="Skrede I."/>
            <person name="Drula E."/>
            <person name="Henrissat B."/>
            <person name="Morin E."/>
            <person name="Kohler A."/>
            <person name="Barry K."/>
            <person name="LaButti K."/>
            <person name="Morin E."/>
            <person name="Salamov A."/>
            <person name="Lipzen A."/>
            <person name="Mereny Z."/>
            <person name="Hegedus B."/>
            <person name="Baldrian P."/>
            <person name="Stursova M."/>
            <person name="Weitz H."/>
            <person name="Taylor A."/>
            <person name="Grigoriev I.V."/>
            <person name="Nagy L.G."/>
            <person name="Martin F."/>
            <person name="Kauserud H."/>
        </authorList>
    </citation>
    <scope>NUCLEOTIDE SEQUENCE</scope>
    <source>
        <strain evidence="18">CBHHK188m</strain>
    </source>
</reference>
<dbReference type="PANTHER" id="PTHR12389:SF0">
    <property type="entry name" value="E3 UBIQUITIN-PROTEIN LIGASE LISTERIN"/>
    <property type="match status" value="1"/>
</dbReference>
<dbReference type="InterPro" id="IPR054478">
    <property type="entry name" value="LTN1_UBC"/>
</dbReference>
<dbReference type="GO" id="GO:1990116">
    <property type="term" value="P:ribosome-associated ubiquitin-dependent protein catabolic process"/>
    <property type="evidence" value="ECO:0007669"/>
    <property type="project" value="UniProtKB-UniRule"/>
</dbReference>
<comment type="pathway">
    <text evidence="3 16">Protein modification; protein ubiquitination.</text>
</comment>
<keyword evidence="12 16" id="KW-0833">Ubl conjugation pathway</keyword>
<dbReference type="FunFam" id="3.30.40.10:FF:000038">
    <property type="entry name" value="E3 ubiquitin-protein ligase listerin"/>
    <property type="match status" value="1"/>
</dbReference>
<dbReference type="Proteomes" id="UP001215280">
    <property type="component" value="Unassembled WGS sequence"/>
</dbReference>
<dbReference type="GO" id="GO:0072344">
    <property type="term" value="P:rescue of stalled ribosome"/>
    <property type="evidence" value="ECO:0007669"/>
    <property type="project" value="UniProtKB-UniRule"/>
</dbReference>
<comment type="function">
    <text evidence="14">E3 ubiquitin-protein ligase component of the ribosome quality control complex (RQC), a ribosome-associated complex that mediates ubiquitination and extraction of incompletely synthesized nascent chains for proteasomal degradation. Mediates ubiquitination of proteins derived from mRNAs lacking stop codons (non-stop proteins) and other translation arrest products induced by poly-lysine sequences and tandem rare codons. Ubiquitination leads to CDC48 recruitment for extraction and degradation of the incomplete translation product. May indirectly play a role in chromatin function and transcription.</text>
</comment>
<evidence type="ECO:0000256" key="1">
    <source>
        <dbReference type="ARBA" id="ARBA00000900"/>
    </source>
</evidence>
<gene>
    <name evidence="18" type="ORF">DFH07DRAFT_591586</name>
</gene>
<sequence length="415" mass="46364">MQVLTMVRDLAAGQLDGVAASAPRSTCRELVLSIVQDLPSSMITEDTLPKMCHLLADPSVDVQKMTYQLLGVAARKRTEHFVIEAGVDVDAVVKADLPLELLDILQTSLNLSQGDPLDLEESTVFGYLLGWMVVFDLFTDASLKVKLSYIDQLRTLDIIGTSFLPNLLSLLGVDQGTPKAFKLDPWAVDEYFVQLYESGSPWSLQVLAAHLYYRALLTVPSLIYNWVLDCKDRQLSSSIATYTSLHFSPVIIRAELAYVKNPEVTADLVDENLTIKVAAAVNEVVASYLVDEHQLEIKLKIPSDWPLHKIEVKDVQRVGVEETRWRAWILAVQQTLWSQNGRIVDGIGLFKKNVTLHFEGQVECAICYSIISVMDGSLPRKPCKTCKNRFHSGCLYKWFSTSHSSSCPLCRSDII</sequence>
<name>A0AAD7N588_9AGAR</name>
<evidence type="ECO:0000313" key="19">
    <source>
        <dbReference type="Proteomes" id="UP001215280"/>
    </source>
</evidence>
<dbReference type="PROSITE" id="PS50089">
    <property type="entry name" value="ZF_RING_2"/>
    <property type="match status" value="1"/>
</dbReference>
<dbReference type="GO" id="GO:0005829">
    <property type="term" value="C:cytosol"/>
    <property type="evidence" value="ECO:0007669"/>
    <property type="project" value="UniProtKB-SubCell"/>
</dbReference>
<comment type="catalytic activity">
    <reaction evidence="1 16">
        <text>S-ubiquitinyl-[E2 ubiquitin-conjugating enzyme]-L-cysteine + [acceptor protein]-L-lysine = [E2 ubiquitin-conjugating enzyme]-L-cysteine + N(6)-ubiquitinyl-[acceptor protein]-L-lysine.</text>
        <dbReference type="EC" id="2.3.2.27"/>
    </reaction>
</comment>
<evidence type="ECO:0000256" key="6">
    <source>
        <dbReference type="ARBA" id="ARBA00017157"/>
    </source>
</evidence>
<dbReference type="AlphaFoldDB" id="A0AAD7N588"/>
<evidence type="ECO:0000256" key="3">
    <source>
        <dbReference type="ARBA" id="ARBA00004906"/>
    </source>
</evidence>
<accession>A0AAD7N588</accession>
<evidence type="ECO:0000256" key="7">
    <source>
        <dbReference type="ARBA" id="ARBA00022490"/>
    </source>
</evidence>
<dbReference type="GO" id="GO:0008270">
    <property type="term" value="F:zinc ion binding"/>
    <property type="evidence" value="ECO:0007669"/>
    <property type="project" value="UniProtKB-KW"/>
</dbReference>
<evidence type="ECO:0000256" key="12">
    <source>
        <dbReference type="ARBA" id="ARBA00022786"/>
    </source>
</evidence>
<evidence type="ECO:0000256" key="4">
    <source>
        <dbReference type="ARBA" id="ARBA00007997"/>
    </source>
</evidence>
<dbReference type="GO" id="GO:1990112">
    <property type="term" value="C:RQC complex"/>
    <property type="evidence" value="ECO:0007669"/>
    <property type="project" value="UniProtKB-UniRule"/>
</dbReference>
<evidence type="ECO:0000256" key="10">
    <source>
        <dbReference type="ARBA" id="ARBA00022737"/>
    </source>
</evidence>
<comment type="subunit">
    <text evidence="16">Component of the ribosome quality control complex (RQC).</text>
</comment>
<dbReference type="PANTHER" id="PTHR12389">
    <property type="entry name" value="ZINC FINGER PROTEIN 294"/>
    <property type="match status" value="1"/>
</dbReference>
<dbReference type="CDD" id="cd16491">
    <property type="entry name" value="RING-CH-C4HC3_LTN1"/>
    <property type="match status" value="1"/>
</dbReference>
<keyword evidence="11 15" id="KW-0863">Zinc-finger</keyword>
<keyword evidence="10" id="KW-0677">Repeat</keyword>
<evidence type="ECO:0000256" key="15">
    <source>
        <dbReference type="PROSITE-ProRule" id="PRU00175"/>
    </source>
</evidence>
<keyword evidence="19" id="KW-1185">Reference proteome</keyword>
<evidence type="ECO:0000256" key="9">
    <source>
        <dbReference type="ARBA" id="ARBA00022723"/>
    </source>
</evidence>
<dbReference type="InterPro" id="IPR001841">
    <property type="entry name" value="Znf_RING"/>
</dbReference>
<keyword evidence="7" id="KW-0963">Cytoplasm</keyword>
<evidence type="ECO:0000256" key="11">
    <source>
        <dbReference type="ARBA" id="ARBA00022771"/>
    </source>
</evidence>
<feature type="domain" description="RING-type" evidence="17">
    <location>
        <begin position="364"/>
        <end position="411"/>
    </location>
</feature>
<dbReference type="EC" id="2.3.2.27" evidence="5 16"/>
<evidence type="ECO:0000313" key="18">
    <source>
        <dbReference type="EMBL" id="KAJ7746502.1"/>
    </source>
</evidence>
<evidence type="ECO:0000256" key="5">
    <source>
        <dbReference type="ARBA" id="ARBA00012483"/>
    </source>
</evidence>
<comment type="function">
    <text evidence="16">E3 ubiquitin-protein ligase. Component of the ribosome quality control complex (RQC), a ribosome-associated complex that mediates ubiquitination and extraction of incompletely synthesized nascent chains for proteasomal degradation.</text>
</comment>
<evidence type="ECO:0000256" key="13">
    <source>
        <dbReference type="ARBA" id="ARBA00022833"/>
    </source>
</evidence>
<dbReference type="SUPFAM" id="SSF57850">
    <property type="entry name" value="RING/U-box"/>
    <property type="match status" value="1"/>
</dbReference>
<dbReference type="InterPro" id="IPR039795">
    <property type="entry name" value="LTN1/Rkr1"/>
</dbReference>
<keyword evidence="8 16" id="KW-0808">Transferase</keyword>
<dbReference type="GO" id="GO:0043023">
    <property type="term" value="F:ribosomal large subunit binding"/>
    <property type="evidence" value="ECO:0007669"/>
    <property type="project" value="TreeGrafter"/>
</dbReference>
<dbReference type="GO" id="GO:0061630">
    <property type="term" value="F:ubiquitin protein ligase activity"/>
    <property type="evidence" value="ECO:0007669"/>
    <property type="project" value="UniProtKB-UniRule"/>
</dbReference>
<dbReference type="Pfam" id="PF23009">
    <property type="entry name" value="UBC_like"/>
    <property type="match status" value="1"/>
</dbReference>
<keyword evidence="13 16" id="KW-0862">Zinc</keyword>
<dbReference type="SMART" id="SM00744">
    <property type="entry name" value="RINGv"/>
    <property type="match status" value="1"/>
</dbReference>
<comment type="similarity">
    <text evidence="4 16">Belongs to the LTN1 family.</text>
</comment>
<evidence type="ECO:0000256" key="14">
    <source>
        <dbReference type="ARBA" id="ARBA00055150"/>
    </source>
</evidence>
<dbReference type="InterPro" id="IPR011016">
    <property type="entry name" value="Znf_RING-CH"/>
</dbReference>
<dbReference type="Pfam" id="PF13639">
    <property type="entry name" value="zf-RING_2"/>
    <property type="match status" value="1"/>
</dbReference>
<proteinExistence type="inferred from homology"/>
<keyword evidence="9 16" id="KW-0479">Metal-binding</keyword>
<evidence type="ECO:0000256" key="8">
    <source>
        <dbReference type="ARBA" id="ARBA00022679"/>
    </source>
</evidence>